<dbReference type="Proteomes" id="UP000254230">
    <property type="component" value="Unassembled WGS sequence"/>
</dbReference>
<dbReference type="Proteomes" id="UP000054639">
    <property type="component" value="Unassembled WGS sequence"/>
</dbReference>
<dbReference type="SUPFAM" id="SSF56925">
    <property type="entry name" value="OMPA-like"/>
    <property type="match status" value="1"/>
</dbReference>
<proteinExistence type="predicted"/>
<dbReference type="OrthoDB" id="5634837at2"/>
<evidence type="ECO:0000313" key="5">
    <source>
        <dbReference type="Proteomes" id="UP000254230"/>
    </source>
</evidence>
<gene>
    <name evidence="2" type="ORF">Lqua_3300</name>
    <name evidence="3" type="ORF">NCTC12376_02100</name>
</gene>
<sequence length="256" mass="27539">MSKGFKYRVLVGVLSGLYAQVTMAGSQGNTLKTASSLSETLVISLSAGPSWAKAGSTQTLVLEPEIENTYAANKNTNSLTTGSLFIGLQRPFNAWVIGQFGFALGASGNAKLNGDIWENADANFNDYFYSYKVNTGYIGIKGKLLAQLDSWSVQPYISGSAGIAVNRSYAYISTPKIPENALTPGFIEQRKSSLSYILGAGIQKQWSEHWSAGVGYEFADWGQSTLGPTSEQTMNGGLSLSNLYTHSLMINLTYMA</sequence>
<protein>
    <submittedName>
        <fullName evidence="3">Opacity protein and related surface antigens</fullName>
    </submittedName>
</protein>
<reference evidence="2 4" key="1">
    <citation type="submission" date="2015-11" db="EMBL/GenBank/DDBJ databases">
        <title>Genomic analysis of 38 Legionella species identifies large and diverse effector repertoires.</title>
        <authorList>
            <person name="Burstein D."/>
            <person name="Amaro F."/>
            <person name="Zusman T."/>
            <person name="Lifshitz Z."/>
            <person name="Cohen O."/>
            <person name="Gilbert J.A."/>
            <person name="Pupko T."/>
            <person name="Shuman H.A."/>
            <person name="Segal G."/>
        </authorList>
    </citation>
    <scope>NUCLEOTIDE SEQUENCE [LARGE SCALE GENOMIC DNA]</scope>
    <source>
        <strain evidence="2 4">ATCC 49507</strain>
    </source>
</reference>
<evidence type="ECO:0000313" key="3">
    <source>
        <dbReference type="EMBL" id="STY18282.1"/>
    </source>
</evidence>
<evidence type="ECO:0000256" key="1">
    <source>
        <dbReference type="SAM" id="SignalP"/>
    </source>
</evidence>
<feature type="chain" id="PRO_5017053102" evidence="1">
    <location>
        <begin position="25"/>
        <end position="256"/>
    </location>
</feature>
<evidence type="ECO:0000313" key="2">
    <source>
        <dbReference type="EMBL" id="KTD43399.1"/>
    </source>
</evidence>
<dbReference type="EMBL" id="UGOW01000001">
    <property type="protein sequence ID" value="STY18282.1"/>
    <property type="molecule type" value="Genomic_DNA"/>
</dbReference>
<keyword evidence="1" id="KW-0732">Signal</keyword>
<reference evidence="3 5" key="2">
    <citation type="submission" date="2018-06" db="EMBL/GenBank/DDBJ databases">
        <authorList>
            <consortium name="Pathogen Informatics"/>
            <person name="Doyle S."/>
        </authorList>
    </citation>
    <scope>NUCLEOTIDE SEQUENCE [LARGE SCALE GENOMIC DNA]</scope>
    <source>
        <strain evidence="3 5">NCTC12376</strain>
    </source>
</reference>
<organism evidence="3 5">
    <name type="scientific">Legionella quateirensis</name>
    <dbReference type="NCBI Taxonomy" id="45072"/>
    <lineage>
        <taxon>Bacteria</taxon>
        <taxon>Pseudomonadati</taxon>
        <taxon>Pseudomonadota</taxon>
        <taxon>Gammaproteobacteria</taxon>
        <taxon>Legionellales</taxon>
        <taxon>Legionellaceae</taxon>
        <taxon>Legionella</taxon>
    </lineage>
</organism>
<dbReference type="STRING" id="45072.Lqua_3300"/>
<dbReference type="EMBL" id="LNYR01000048">
    <property type="protein sequence ID" value="KTD43399.1"/>
    <property type="molecule type" value="Genomic_DNA"/>
</dbReference>
<dbReference type="AlphaFoldDB" id="A0A378KUP2"/>
<keyword evidence="4" id="KW-1185">Reference proteome</keyword>
<feature type="signal peptide" evidence="1">
    <location>
        <begin position="1"/>
        <end position="24"/>
    </location>
</feature>
<accession>A0A378KUP2</accession>
<dbReference type="RefSeq" id="WP_058475412.1">
    <property type="nucleotide sequence ID" value="NZ_CAAAIL010000020.1"/>
</dbReference>
<dbReference type="InterPro" id="IPR011250">
    <property type="entry name" value="OMP/PagP_B-barrel"/>
</dbReference>
<evidence type="ECO:0000313" key="4">
    <source>
        <dbReference type="Proteomes" id="UP000054639"/>
    </source>
</evidence>
<name>A0A378KUP2_9GAMM</name>
<dbReference type="Gene3D" id="2.40.160.20">
    <property type="match status" value="1"/>
</dbReference>